<feature type="compositionally biased region" description="Basic and acidic residues" evidence="1">
    <location>
        <begin position="44"/>
        <end position="59"/>
    </location>
</feature>
<evidence type="ECO:0000313" key="4">
    <source>
        <dbReference type="WBParaSite" id="HPBE_0000321701-mRNA-1"/>
    </source>
</evidence>
<dbReference type="EMBL" id="UZAH01007112">
    <property type="protein sequence ID" value="VDO32201.1"/>
    <property type="molecule type" value="Genomic_DNA"/>
</dbReference>
<name>A0A183FAM5_HELPZ</name>
<dbReference type="WBParaSite" id="HPBE_0000321701-mRNA-1">
    <property type="protein sequence ID" value="HPBE_0000321701-mRNA-1"/>
    <property type="gene ID" value="HPBE_0000321701"/>
</dbReference>
<reference evidence="2 3" key="1">
    <citation type="submission" date="2018-11" db="EMBL/GenBank/DDBJ databases">
        <authorList>
            <consortium name="Pathogen Informatics"/>
        </authorList>
    </citation>
    <scope>NUCLEOTIDE SEQUENCE [LARGE SCALE GENOMIC DNA]</scope>
</reference>
<feature type="compositionally biased region" description="Polar residues" evidence="1">
    <location>
        <begin position="27"/>
        <end position="39"/>
    </location>
</feature>
<accession>A0A3P7UBY5</accession>
<dbReference type="AlphaFoldDB" id="A0A183FAM5"/>
<protein>
    <submittedName>
        <fullName evidence="2 4">Uncharacterized protein</fullName>
    </submittedName>
</protein>
<dbReference type="Proteomes" id="UP000050761">
    <property type="component" value="Unassembled WGS sequence"/>
</dbReference>
<evidence type="ECO:0000313" key="2">
    <source>
        <dbReference type="EMBL" id="VDO32201.1"/>
    </source>
</evidence>
<organism evidence="3 4">
    <name type="scientific">Heligmosomoides polygyrus</name>
    <name type="common">Parasitic roundworm</name>
    <dbReference type="NCBI Taxonomy" id="6339"/>
    <lineage>
        <taxon>Eukaryota</taxon>
        <taxon>Metazoa</taxon>
        <taxon>Ecdysozoa</taxon>
        <taxon>Nematoda</taxon>
        <taxon>Chromadorea</taxon>
        <taxon>Rhabditida</taxon>
        <taxon>Rhabditina</taxon>
        <taxon>Rhabditomorpha</taxon>
        <taxon>Strongyloidea</taxon>
        <taxon>Heligmosomidae</taxon>
        <taxon>Heligmosomoides</taxon>
    </lineage>
</organism>
<evidence type="ECO:0000256" key="1">
    <source>
        <dbReference type="SAM" id="MobiDB-lite"/>
    </source>
</evidence>
<gene>
    <name evidence="2" type="ORF">HPBE_LOCUS3218</name>
</gene>
<accession>A0A183FAM5</accession>
<sequence>MPGRIADMDSDVGSGGNPITLRPPLQPSRQAKESPQTWFSVGGRARDDSHQHTQSEQRHASRTCSLRPMLQYRQAKDNHIRLAALHTCAAFAPP</sequence>
<keyword evidence="3" id="KW-1185">Reference proteome</keyword>
<proteinExistence type="predicted"/>
<evidence type="ECO:0000313" key="3">
    <source>
        <dbReference type="Proteomes" id="UP000050761"/>
    </source>
</evidence>
<reference evidence="4" key="2">
    <citation type="submission" date="2019-09" db="UniProtKB">
        <authorList>
            <consortium name="WormBaseParasite"/>
        </authorList>
    </citation>
    <scope>IDENTIFICATION</scope>
</reference>
<feature type="region of interest" description="Disordered" evidence="1">
    <location>
        <begin position="1"/>
        <end position="65"/>
    </location>
</feature>